<accession>A0A3B1AI92</accession>
<evidence type="ECO:0000256" key="1">
    <source>
        <dbReference type="SAM" id="MobiDB-lite"/>
    </source>
</evidence>
<sequence>MSDQPDNQSSDDKKISALYRAGSTAQPPEHIDQAIRAEARRSVNSTPRRVRSPWAVPVSMAAVLVLSVSLISLIHEEAPTVSDIDIRSNVPAIHAEEMEIVENGIKEKSVDNLKTLDDQVSVTETMGMTQPESDTEQKTERQKTTATKPSPLPQKSLASAKINAELTSDAAVESSDKILQESLRRVTPQPESQPPATRLVDSSAEFSTGLKKDLDAKTRENCEQLSHNACLDSKQCSLIINEQKALICHRSTNHCDSGFTQRSDTKESCETKQGCAYIPPPCFCPPDVICICAGGQPPQCQPKKTGTQDQSRHPMPE</sequence>
<reference evidence="2" key="1">
    <citation type="submission" date="2018-06" db="EMBL/GenBank/DDBJ databases">
        <authorList>
            <person name="Zhirakovskaya E."/>
        </authorList>
    </citation>
    <scope>NUCLEOTIDE SEQUENCE</scope>
</reference>
<proteinExistence type="predicted"/>
<organism evidence="2">
    <name type="scientific">hydrothermal vent metagenome</name>
    <dbReference type="NCBI Taxonomy" id="652676"/>
    <lineage>
        <taxon>unclassified sequences</taxon>
        <taxon>metagenomes</taxon>
        <taxon>ecological metagenomes</taxon>
    </lineage>
</organism>
<feature type="region of interest" description="Disordered" evidence="1">
    <location>
        <begin position="183"/>
        <end position="205"/>
    </location>
</feature>
<name>A0A3B1AI92_9ZZZZ</name>
<evidence type="ECO:0000313" key="2">
    <source>
        <dbReference type="EMBL" id="VAX03442.1"/>
    </source>
</evidence>
<dbReference type="AlphaFoldDB" id="A0A3B1AI92"/>
<dbReference type="EMBL" id="UOFV01000400">
    <property type="protein sequence ID" value="VAX03442.1"/>
    <property type="molecule type" value="Genomic_DNA"/>
</dbReference>
<feature type="region of interest" description="Disordered" evidence="1">
    <location>
        <begin position="124"/>
        <end position="156"/>
    </location>
</feature>
<feature type="region of interest" description="Disordered" evidence="1">
    <location>
        <begin position="1"/>
        <end position="31"/>
    </location>
</feature>
<protein>
    <submittedName>
        <fullName evidence="2">Uncharacterized protein</fullName>
    </submittedName>
</protein>
<gene>
    <name evidence="2" type="ORF">MNBD_GAMMA19-1827</name>
</gene>